<dbReference type="Pfam" id="PF02570">
    <property type="entry name" value="CbiC"/>
    <property type="match status" value="1"/>
</dbReference>
<reference evidence="6" key="1">
    <citation type="submission" date="2020-08" db="EMBL/GenBank/DDBJ databases">
        <title>Genome public.</title>
        <authorList>
            <person name="Liu C."/>
            <person name="Sun Q."/>
        </authorList>
    </citation>
    <scope>NUCLEOTIDE SEQUENCE</scope>
    <source>
        <strain evidence="6">NSJ-64</strain>
    </source>
</reference>
<dbReference type="EMBL" id="JACRTD010000003">
    <property type="protein sequence ID" value="MBC8585090.1"/>
    <property type="molecule type" value="Genomic_DNA"/>
</dbReference>
<comment type="pathway">
    <text evidence="1">Cofactor biosynthesis; adenosylcobalamin biosynthesis.</text>
</comment>
<evidence type="ECO:0000256" key="2">
    <source>
        <dbReference type="ARBA" id="ARBA00009774"/>
    </source>
</evidence>
<dbReference type="AlphaFoldDB" id="A0A926IHF7"/>
<evidence type="ECO:0000256" key="1">
    <source>
        <dbReference type="ARBA" id="ARBA00004953"/>
    </source>
</evidence>
<evidence type="ECO:0000256" key="3">
    <source>
        <dbReference type="ARBA" id="ARBA00022573"/>
    </source>
</evidence>
<proteinExistence type="inferred from homology"/>
<sequence>MKISLENVLPGEIEKRSFEIITQMLGEKKLKIENEQVIKRVIHTTADFDYADNLCFSPGAVKIFEQALREGACIVTDTQMAKAGINKKSLARFGGEVFCFMSDEDVAHKAKENGTTRASASMDKALNLQCPLIFAIGNAPTALIRLYELIKEEAISPKLIVGVPVGFVNVIQSKELIMQSGVPYIVAKGRKGGSNVAAAICNAVLYSIK</sequence>
<protein>
    <submittedName>
        <fullName evidence="6">Precorrin-8X methylmutase</fullName>
    </submittedName>
</protein>
<dbReference type="GO" id="GO:0009236">
    <property type="term" value="P:cobalamin biosynthetic process"/>
    <property type="evidence" value="ECO:0007669"/>
    <property type="project" value="UniProtKB-KW"/>
</dbReference>
<name>A0A926IHF7_9FIRM</name>
<accession>A0A926IHF7</accession>
<dbReference type="PANTHER" id="PTHR43588:SF1">
    <property type="entry name" value="COBALT-PRECORRIN-8 METHYLMUTASE"/>
    <property type="match status" value="1"/>
</dbReference>
<keyword evidence="4" id="KW-0413">Isomerase</keyword>
<keyword evidence="3" id="KW-0169">Cobalamin biosynthesis</keyword>
<comment type="similarity">
    <text evidence="2">Belongs to the CobH/CbiC family.</text>
</comment>
<dbReference type="SUPFAM" id="SSF63965">
    <property type="entry name" value="Precorrin-8X methylmutase CbiC/CobH"/>
    <property type="match status" value="1"/>
</dbReference>
<dbReference type="InterPro" id="IPR036588">
    <property type="entry name" value="CobH/CbiC_sf"/>
</dbReference>
<dbReference type="InterPro" id="IPR003722">
    <property type="entry name" value="Cbl_synth_CobH/CbiC"/>
</dbReference>
<gene>
    <name evidence="6" type="ORF">H8705_05785</name>
</gene>
<evidence type="ECO:0000313" key="7">
    <source>
        <dbReference type="Proteomes" id="UP000623678"/>
    </source>
</evidence>
<evidence type="ECO:0000259" key="5">
    <source>
        <dbReference type="Pfam" id="PF02570"/>
    </source>
</evidence>
<evidence type="ECO:0000313" key="6">
    <source>
        <dbReference type="EMBL" id="MBC8585090.1"/>
    </source>
</evidence>
<dbReference type="Gene3D" id="3.40.50.10230">
    <property type="entry name" value="Cobalamin biosynthesis CobH/CbiC, precorrin-8X methylmutase"/>
    <property type="match status" value="1"/>
</dbReference>
<feature type="domain" description="Cobalamin biosynthesis precorrin-8X methylmutase CobH/CbiC" evidence="5">
    <location>
        <begin position="12"/>
        <end position="206"/>
    </location>
</feature>
<comment type="caution">
    <text evidence="6">The sequence shown here is derived from an EMBL/GenBank/DDBJ whole genome shotgun (WGS) entry which is preliminary data.</text>
</comment>
<organism evidence="6 7">
    <name type="scientific">Youxingia wuxianensis</name>
    <dbReference type="NCBI Taxonomy" id="2763678"/>
    <lineage>
        <taxon>Bacteria</taxon>
        <taxon>Bacillati</taxon>
        <taxon>Bacillota</taxon>
        <taxon>Clostridia</taxon>
        <taxon>Eubacteriales</taxon>
        <taxon>Oscillospiraceae</taxon>
        <taxon>Youxingia</taxon>
    </lineage>
</organism>
<dbReference type="PANTHER" id="PTHR43588">
    <property type="entry name" value="COBALT-PRECORRIN-8 METHYLMUTASE"/>
    <property type="match status" value="1"/>
</dbReference>
<dbReference type="Proteomes" id="UP000623678">
    <property type="component" value="Unassembled WGS sequence"/>
</dbReference>
<evidence type="ECO:0000256" key="4">
    <source>
        <dbReference type="ARBA" id="ARBA00023235"/>
    </source>
</evidence>
<keyword evidence="7" id="KW-1185">Reference proteome</keyword>
<dbReference type="GO" id="GO:0016993">
    <property type="term" value="F:precorrin-8X methylmutase activity"/>
    <property type="evidence" value="ECO:0007669"/>
    <property type="project" value="InterPro"/>
</dbReference>